<protein>
    <submittedName>
        <fullName evidence="1">Type II toxin-antitoxin system PemK/MazF family toxin</fullName>
    </submittedName>
</protein>
<gene>
    <name evidence="1" type="ORF">GIS02_01130</name>
</gene>
<reference evidence="1" key="1">
    <citation type="journal article" date="2020" name="MBio">
        <title>'Candidatus Ethanoperedens,' a Thermophilic Genus of Archaea Mediating the Anaerobic Oxidation of Ethane.</title>
        <authorList>
            <person name="Hahn C.J."/>
            <person name="Laso-Perez R."/>
            <person name="Vulcano F."/>
            <person name="Vaziourakis K.M."/>
            <person name="Stokke R."/>
            <person name="Steen I.H."/>
            <person name="Teske A."/>
            <person name="Boetius A."/>
            <person name="Liebeke M."/>
            <person name="Amann R."/>
            <person name="Knittel K."/>
            <person name="Wegener G."/>
        </authorList>
    </citation>
    <scope>NUCLEOTIDE SEQUENCE</scope>
    <source>
        <strain evidence="1">GoM-Arc1-LC-WB58</strain>
    </source>
</reference>
<dbReference type="GO" id="GO:0003677">
    <property type="term" value="F:DNA binding"/>
    <property type="evidence" value="ECO:0007669"/>
    <property type="project" value="InterPro"/>
</dbReference>
<dbReference type="InterPro" id="IPR003477">
    <property type="entry name" value="PemK-like"/>
</dbReference>
<dbReference type="Proteomes" id="UP000606580">
    <property type="component" value="Unassembled WGS sequence"/>
</dbReference>
<dbReference type="SUPFAM" id="SSF50118">
    <property type="entry name" value="Cell growth inhibitor/plasmid maintenance toxic component"/>
    <property type="match status" value="1"/>
</dbReference>
<dbReference type="InterPro" id="IPR011067">
    <property type="entry name" value="Plasmid_toxin/cell-grow_inhib"/>
</dbReference>
<evidence type="ECO:0000313" key="2">
    <source>
        <dbReference type="Proteomes" id="UP000606580"/>
    </source>
</evidence>
<name>A0A848D9I7_9EURY</name>
<evidence type="ECO:0000313" key="1">
    <source>
        <dbReference type="EMBL" id="NMG82792.1"/>
    </source>
</evidence>
<accession>A0A848D9I7</accession>
<dbReference type="Pfam" id="PF02452">
    <property type="entry name" value="PemK_toxin"/>
    <property type="match status" value="1"/>
</dbReference>
<dbReference type="EMBL" id="WNEG01000025">
    <property type="protein sequence ID" value="NMG82792.1"/>
    <property type="molecule type" value="Genomic_DNA"/>
</dbReference>
<sequence length="108" mass="11993">MAQRIVRRGSTVLVRYPFTDLCNTKVRPAVVLTPDHLMRRLDDVLCLFVSSSIPAELLPTDFTLEPGHSSFPGAGLKYRSVFRTHKLALLDKSPVLACFGGTGSRYNE</sequence>
<dbReference type="AlphaFoldDB" id="A0A848D9I7"/>
<comment type="caution">
    <text evidence="1">The sequence shown here is derived from an EMBL/GenBank/DDBJ whole genome shotgun (WGS) entry which is preliminary data.</text>
</comment>
<proteinExistence type="predicted"/>
<organism evidence="1 2">
    <name type="scientific">Candidatus Ethanoperedens thermophilum</name>
    <dbReference type="NCBI Taxonomy" id="2766897"/>
    <lineage>
        <taxon>Archaea</taxon>
        <taxon>Methanobacteriati</taxon>
        <taxon>Methanobacteriota</taxon>
        <taxon>Stenosarchaea group</taxon>
        <taxon>Methanomicrobia</taxon>
        <taxon>Methanosarcinales</taxon>
        <taxon>Methanosarcinales incertae sedis</taxon>
        <taxon>GOM Arc I cluster</taxon>
        <taxon>Candidatus Ethanoperedens</taxon>
    </lineage>
</organism>
<dbReference type="Gene3D" id="2.30.30.110">
    <property type="match status" value="1"/>
</dbReference>